<feature type="compositionally biased region" description="Basic and acidic residues" evidence="1">
    <location>
        <begin position="228"/>
        <end position="254"/>
    </location>
</feature>
<feature type="compositionally biased region" description="Polar residues" evidence="1">
    <location>
        <begin position="79"/>
        <end position="89"/>
    </location>
</feature>
<evidence type="ECO:0000313" key="2">
    <source>
        <dbReference type="EMBL" id="OEE57670.1"/>
    </source>
</evidence>
<reference evidence="2 3" key="1">
    <citation type="journal article" date="2012" name="Science">
        <title>Ecological populations of bacteria act as socially cohesive units of antibiotic production and resistance.</title>
        <authorList>
            <person name="Cordero O.X."/>
            <person name="Wildschutte H."/>
            <person name="Kirkup B."/>
            <person name="Proehl S."/>
            <person name="Ngo L."/>
            <person name="Hussain F."/>
            <person name="Le Roux F."/>
            <person name="Mincer T."/>
            <person name="Polz M.F."/>
        </authorList>
    </citation>
    <scope>NUCLEOTIDE SEQUENCE [LARGE SCALE GENOMIC DNA]</scope>
    <source>
        <strain evidence="2 3">FF-454</strain>
    </source>
</reference>
<protein>
    <submittedName>
        <fullName evidence="2">Uncharacterized protein</fullName>
    </submittedName>
</protein>
<organism evidence="2 3">
    <name type="scientific">Enterovibrio norvegicus FF-454</name>
    <dbReference type="NCBI Taxonomy" id="1185651"/>
    <lineage>
        <taxon>Bacteria</taxon>
        <taxon>Pseudomonadati</taxon>
        <taxon>Pseudomonadota</taxon>
        <taxon>Gammaproteobacteria</taxon>
        <taxon>Vibrionales</taxon>
        <taxon>Vibrionaceae</taxon>
        <taxon>Enterovibrio</taxon>
    </lineage>
</organism>
<evidence type="ECO:0000313" key="3">
    <source>
        <dbReference type="Proteomes" id="UP000095039"/>
    </source>
</evidence>
<feature type="region of interest" description="Disordered" evidence="1">
    <location>
        <begin position="228"/>
        <end position="271"/>
    </location>
</feature>
<dbReference type="Proteomes" id="UP000095039">
    <property type="component" value="Unassembled WGS sequence"/>
</dbReference>
<dbReference type="AlphaFoldDB" id="A0A1E5BWT3"/>
<feature type="region of interest" description="Disordered" evidence="1">
    <location>
        <begin position="110"/>
        <end position="166"/>
    </location>
</feature>
<gene>
    <name evidence="2" type="ORF">A1OK_17065</name>
</gene>
<feature type="region of interest" description="Disordered" evidence="1">
    <location>
        <begin position="77"/>
        <end position="97"/>
    </location>
</feature>
<dbReference type="EMBL" id="AJWN02000107">
    <property type="protein sequence ID" value="OEE57670.1"/>
    <property type="molecule type" value="Genomic_DNA"/>
</dbReference>
<feature type="compositionally biased region" description="Polar residues" evidence="1">
    <location>
        <begin position="115"/>
        <end position="129"/>
    </location>
</feature>
<proteinExistence type="predicted"/>
<dbReference type="RefSeq" id="WP_016958827.1">
    <property type="nucleotide sequence ID" value="NZ_AJWN02000107.1"/>
</dbReference>
<comment type="caution">
    <text evidence="2">The sequence shown here is derived from an EMBL/GenBank/DDBJ whole genome shotgun (WGS) entry which is preliminary data.</text>
</comment>
<sequence>MSRQLGHYIRRNIDGFQTLKPVVNSYYAGATRSVSASASNVSQDRVQSEPLVDDLNTVSDGMTGDAVTNSLLDTHLEESPNQTASQRAPSRQDEVAGNHDVTINIEKIQVGSHPSRISKTKGQANNTDVSDAFNHPVSTNPSSSNTPIHAPLNTPSTNTPSTPTRTRHDFTQQVAASILGETDANQSPSEQPVFEHASVERHIPNNRQDEQGIASNLHLLAEQRLRAEPAAHASPNRDESPRDSLRHLGTKESVPRSVTHRTRAEPSPPITVNVTIDQVSIIASKADSQTPLQAQRQSTTWKPDLTLSDYLRQRQDGER</sequence>
<accession>A0A1E5BWT3</accession>
<name>A0A1E5BWT3_9GAMM</name>
<evidence type="ECO:0000256" key="1">
    <source>
        <dbReference type="SAM" id="MobiDB-lite"/>
    </source>
</evidence>
<keyword evidence="3" id="KW-1185">Reference proteome</keyword>
<feature type="compositionally biased region" description="Low complexity" evidence="1">
    <location>
        <begin position="138"/>
        <end position="164"/>
    </location>
</feature>